<keyword evidence="1" id="KW-1133">Transmembrane helix</keyword>
<comment type="caution">
    <text evidence="2">The sequence shown here is derived from an EMBL/GenBank/DDBJ whole genome shotgun (WGS) entry which is preliminary data.</text>
</comment>
<dbReference type="Proteomes" id="UP000291117">
    <property type="component" value="Unassembled WGS sequence"/>
</dbReference>
<dbReference type="RefSeq" id="WP_131608042.1">
    <property type="nucleotide sequence ID" value="NZ_SJSM01000003.1"/>
</dbReference>
<proteinExistence type="predicted"/>
<keyword evidence="1" id="KW-0472">Membrane</keyword>
<name>A0A4R0NET1_9SPHI</name>
<evidence type="ECO:0008006" key="4">
    <source>
        <dbReference type="Google" id="ProtNLM"/>
    </source>
</evidence>
<reference evidence="2 3" key="1">
    <citation type="submission" date="2019-02" db="EMBL/GenBank/DDBJ databases">
        <title>Pedobacter sp. RP-3-8 sp. nov., isolated from Arctic soil.</title>
        <authorList>
            <person name="Dahal R.H."/>
        </authorList>
    </citation>
    <scope>NUCLEOTIDE SEQUENCE [LARGE SCALE GENOMIC DNA]</scope>
    <source>
        <strain evidence="2 3">RP-3-8</strain>
    </source>
</reference>
<dbReference type="EMBL" id="SJSM01000003">
    <property type="protein sequence ID" value="TCC97682.1"/>
    <property type="molecule type" value="Genomic_DNA"/>
</dbReference>
<evidence type="ECO:0000313" key="3">
    <source>
        <dbReference type="Proteomes" id="UP000291117"/>
    </source>
</evidence>
<accession>A0A4R0NET1</accession>
<protein>
    <recommendedName>
        <fullName evidence="4">Type II secretion system protein GspC N-terminal domain-containing protein</fullName>
    </recommendedName>
</protein>
<sequence length="168" mass="19215">MQVAKNKKLTWFLICAVAVVWGVILYRLFFNNTEEDYVLKNPSAAAKHEPYDQYVLKEDTFKLALNYKDPFLAGIAPGSVEPKIAEPTLKPINFVPALPPKPTIDWSVIKYSGYIINPVTKKMVAIVMVNGKERMLAEGEHFEDLQLLKNKKDSVLVSWKDKQKYIKQ</sequence>
<dbReference type="AlphaFoldDB" id="A0A4R0NET1"/>
<gene>
    <name evidence="2" type="ORF">EZ444_07130</name>
</gene>
<dbReference type="OrthoDB" id="676730at2"/>
<evidence type="ECO:0000256" key="1">
    <source>
        <dbReference type="SAM" id="Phobius"/>
    </source>
</evidence>
<keyword evidence="3" id="KW-1185">Reference proteome</keyword>
<feature type="transmembrane region" description="Helical" evidence="1">
    <location>
        <begin position="9"/>
        <end position="29"/>
    </location>
</feature>
<evidence type="ECO:0000313" key="2">
    <source>
        <dbReference type="EMBL" id="TCC97682.1"/>
    </source>
</evidence>
<organism evidence="2 3">
    <name type="scientific">Pedobacter hiemivivus</name>
    <dbReference type="NCBI Taxonomy" id="2530454"/>
    <lineage>
        <taxon>Bacteria</taxon>
        <taxon>Pseudomonadati</taxon>
        <taxon>Bacteroidota</taxon>
        <taxon>Sphingobacteriia</taxon>
        <taxon>Sphingobacteriales</taxon>
        <taxon>Sphingobacteriaceae</taxon>
        <taxon>Pedobacter</taxon>
    </lineage>
</organism>
<keyword evidence="1" id="KW-0812">Transmembrane</keyword>